<feature type="compositionally biased region" description="Polar residues" evidence="1">
    <location>
        <begin position="100"/>
        <end position="115"/>
    </location>
</feature>
<feature type="region of interest" description="Disordered" evidence="1">
    <location>
        <begin position="264"/>
        <end position="292"/>
    </location>
</feature>
<feature type="region of interest" description="Disordered" evidence="1">
    <location>
        <begin position="84"/>
        <end position="120"/>
    </location>
</feature>
<feature type="compositionally biased region" description="Basic and acidic residues" evidence="1">
    <location>
        <begin position="635"/>
        <end position="644"/>
    </location>
</feature>
<evidence type="ECO:0000313" key="2">
    <source>
        <dbReference type="EMBL" id="KAG8576028.1"/>
    </source>
</evidence>
<dbReference type="PANTHER" id="PTHR28422:SF1">
    <property type="entry name" value="SIMILAR TO HUMAN CHROMOSOME 15 OPEN READING FRAME 39"/>
    <property type="match status" value="1"/>
</dbReference>
<feature type="compositionally biased region" description="Polar residues" evidence="1">
    <location>
        <begin position="274"/>
        <end position="292"/>
    </location>
</feature>
<sequence length="1432" mass="159380">MAEKRHFGAVDHMIHNKLSRLEMASQRSTACFGIATTQDLQTCQNFISYPMPDSDGHASSSPWSSTTAYLQYAGSALSEHLQTREASLKCQRPQVERQHNPLQLSDNPNQGSVHHSPSVHGYHLSCPRTCPPIAMPRPVYRSPGNFIDASYGPRTLHPLGACVASQPLCPPAIEWNSGRFAPPTSPLYSPGTKKHLSTSSTYPEVAGSPSSLSRGLAEQNTVYRHRADMSLAVGVSSTYSKKDMFTDACHSVSQQNVQLLYSEGTAPLGRPRTSAFTTPSPKQKNNKPSAYQGNLDHRMGHLYSKNLYNNATNSIHQRLSPFSCSMDSTGSTHNVSGSSGYPNRAQHMHSGYMNGELRVQTSQLDGTLQPSDRAFQINKSMHKTVTEIPVCSPQRAKKLWGQSGQLNTDLCGMSNRVDQEMFNSNPRNRSLQEQIPYRDPFTGQGSHAFVQKSRSSVIAPVVSHHEGFSGEHSSRHSIRSEESSLNRSIHCIDDGRVSRVCTIENNAASHSSRTHTGIEHGESSVQSPSSASGIGSQYQMHQNNLRIRPDAAEQLPTNQEPPHNNALDADEPKSIPPSGNEDVENPKSPPMPVINDVFSLAPYRAYLEGKAPHPFGSHQESEGENLASNSAFTDSDERTGKAERVSSITKVVHAENKNAVKNQNIECVQNGEVSVENTGTESEVLDLSLKKLPQTGSSSGQQDNSYKNKNTLNTVAAENCLGKAKQAAQGHDGYICTDNNRIFHLDHQENFPTQTSHLMVKLSQETCNPPSLSDNQNRLSEDLLCHRQKTPSRVSQASPWQLQENWQPHAAETHKSNLQESPMPSATNSLSSRHQERDYSQNAMRMPMQHQKRCPSQMIEHLSQHLRKKHQSQDNSKVYKFHDGYKSNSNTSVPCLPHDKYSSQVPESLPQQDLSSTRQTLAALPVHSSIQNPSCSGFSLLVNTMQTQTTLVPIILPSAPTVYFTNTMALHTPQPPPVEKPGSGARNPLEACHSQSSPSGSENESNGFHSSKSFMFRKYKMKRFSSSEEETHKDGTDSATKILPNPFSSETVQSLPPSAPESSPALGEANVSLASVGESSLSSSGKHFSELHRSVQSTITSAVARSSTSLLEDWLSKTKEEELSKAPVKTKNSFRSTDQSTDLPGHDIWLDFDGVRLLLHKLLSQLETFMFTRSCPFPHVIRAGAIFIPIHLVKGVLFPDLLGPSVDRILQKHKVELRPTTLSEEKLLRETELKTCSSRMLKLLALKQLPDVYPDLLCLFCRNIIQQELGKITKSLNKEKLKFADSPKKEPHSASPRKVKSSLIIKLQRVVKHSGIQVYKTQNPKTLQKKDKLRNSPARCKKLSRARPVFTYKKRKRRRSKSFPNLVGRRILHLFDDGEQEAWFRGRVLRVHRRSSNPRDTQFEVWYDEEPGTRYFLELLQDYEKGWLQLDV</sequence>
<evidence type="ECO:0000256" key="1">
    <source>
        <dbReference type="SAM" id="MobiDB-lite"/>
    </source>
</evidence>
<feature type="region of interest" description="Disordered" evidence="1">
    <location>
        <begin position="508"/>
        <end position="538"/>
    </location>
</feature>
<accession>A0AAV7BTI3</accession>
<feature type="compositionally biased region" description="Basic and acidic residues" evidence="1">
    <location>
        <begin position="1025"/>
        <end position="1036"/>
    </location>
</feature>
<feature type="region of interest" description="Disordered" evidence="1">
    <location>
        <begin position="973"/>
        <end position="1009"/>
    </location>
</feature>
<feature type="region of interest" description="Disordered" evidence="1">
    <location>
        <begin position="808"/>
        <end position="838"/>
    </location>
</feature>
<feature type="compositionally biased region" description="Low complexity" evidence="1">
    <location>
        <begin position="1054"/>
        <end position="1066"/>
    </location>
</feature>
<feature type="compositionally biased region" description="Polar residues" evidence="1">
    <location>
        <begin position="197"/>
        <end position="213"/>
    </location>
</feature>
<feature type="region of interest" description="Disordered" evidence="1">
    <location>
        <begin position="554"/>
        <end position="590"/>
    </location>
</feature>
<gene>
    <name evidence="2" type="ORF">GDO81_009753</name>
</gene>
<feature type="compositionally biased region" description="Low complexity" evidence="1">
    <location>
        <begin position="994"/>
        <end position="1007"/>
    </location>
</feature>
<feature type="region of interest" description="Disordered" evidence="1">
    <location>
        <begin position="611"/>
        <end position="644"/>
    </location>
</feature>
<dbReference type="InterPro" id="IPR042567">
    <property type="entry name" value="SPIN/Ssty_sf"/>
</dbReference>
<feature type="region of interest" description="Disordered" evidence="1">
    <location>
        <begin position="188"/>
        <end position="213"/>
    </location>
</feature>
<reference evidence="2" key="1">
    <citation type="thesis" date="2020" institute="ProQuest LLC" country="789 East Eisenhower Parkway, Ann Arbor, MI, USA">
        <title>Comparative Genomics and Chromosome Evolution.</title>
        <authorList>
            <person name="Mudd A.B."/>
        </authorList>
    </citation>
    <scope>NUCLEOTIDE SEQUENCE</scope>
    <source>
        <strain evidence="2">237g6f4</strain>
        <tissue evidence="2">Blood</tissue>
    </source>
</reference>
<protein>
    <submittedName>
        <fullName evidence="2">Uncharacterized protein</fullName>
    </submittedName>
</protein>
<dbReference type="Proteomes" id="UP000824782">
    <property type="component" value="Unassembled WGS sequence"/>
</dbReference>
<dbReference type="Pfam" id="PF17663">
    <property type="entry name" value="DUF5525"/>
    <property type="match status" value="2"/>
</dbReference>
<name>A0AAV7BTI3_ENGPU</name>
<comment type="caution">
    <text evidence="2">The sequence shown here is derived from an EMBL/GenBank/DDBJ whole genome shotgun (WGS) entry which is preliminary data.</text>
</comment>
<proteinExistence type="predicted"/>
<dbReference type="InterPro" id="IPR037656">
    <property type="entry name" value="DUF5525"/>
</dbReference>
<dbReference type="Gene3D" id="2.80.10.70">
    <property type="entry name" value="Spindlin/Ssty"/>
    <property type="match status" value="1"/>
</dbReference>
<feature type="compositionally biased region" description="Polar residues" evidence="1">
    <location>
        <begin position="523"/>
        <end position="538"/>
    </location>
</feature>
<dbReference type="EMBL" id="WNYA01000004">
    <property type="protein sequence ID" value="KAG8576028.1"/>
    <property type="molecule type" value="Genomic_DNA"/>
</dbReference>
<feature type="region of interest" description="Disordered" evidence="1">
    <location>
        <begin position="1025"/>
        <end position="1066"/>
    </location>
</feature>
<dbReference type="PANTHER" id="PTHR28422">
    <property type="entry name" value="SIMILAR TO HUMAN CHROMOSOME 15 OPEN READING FRAME 39"/>
    <property type="match status" value="1"/>
</dbReference>
<organism evidence="2 3">
    <name type="scientific">Engystomops pustulosus</name>
    <name type="common">Tungara frog</name>
    <name type="synonym">Physalaemus pustulosus</name>
    <dbReference type="NCBI Taxonomy" id="76066"/>
    <lineage>
        <taxon>Eukaryota</taxon>
        <taxon>Metazoa</taxon>
        <taxon>Chordata</taxon>
        <taxon>Craniata</taxon>
        <taxon>Vertebrata</taxon>
        <taxon>Euteleostomi</taxon>
        <taxon>Amphibia</taxon>
        <taxon>Batrachia</taxon>
        <taxon>Anura</taxon>
        <taxon>Neobatrachia</taxon>
        <taxon>Hyloidea</taxon>
        <taxon>Leptodactylidae</taxon>
        <taxon>Leiuperinae</taxon>
        <taxon>Engystomops</taxon>
    </lineage>
</organism>
<feature type="compositionally biased region" description="Polar residues" evidence="1">
    <location>
        <begin position="818"/>
        <end position="832"/>
    </location>
</feature>
<evidence type="ECO:0000313" key="3">
    <source>
        <dbReference type="Proteomes" id="UP000824782"/>
    </source>
</evidence>
<keyword evidence="3" id="KW-1185">Reference proteome</keyword>